<dbReference type="EMBL" id="CP000586">
    <property type="protein sequence ID" value="ABO96443.1"/>
    <property type="molecule type" value="Genomic_DNA"/>
</dbReference>
<name>A4RYD4_OSTLU</name>
<feature type="compositionally biased region" description="Basic and acidic residues" evidence="1">
    <location>
        <begin position="133"/>
        <end position="142"/>
    </location>
</feature>
<dbReference type="KEGG" id="olu:OSTLU_31989"/>
<reference evidence="2 3" key="1">
    <citation type="journal article" date="2007" name="Proc. Natl. Acad. Sci. U.S.A.">
        <title>The tiny eukaryote Ostreococcus provides genomic insights into the paradox of plankton speciation.</title>
        <authorList>
            <person name="Palenik B."/>
            <person name="Grimwood J."/>
            <person name="Aerts A."/>
            <person name="Rouze P."/>
            <person name="Salamov A."/>
            <person name="Putnam N."/>
            <person name="Dupont C."/>
            <person name="Jorgensen R."/>
            <person name="Derelle E."/>
            <person name="Rombauts S."/>
            <person name="Zhou K."/>
            <person name="Otillar R."/>
            <person name="Merchant S.S."/>
            <person name="Podell S."/>
            <person name="Gaasterland T."/>
            <person name="Napoli C."/>
            <person name="Gendler K."/>
            <person name="Manuell A."/>
            <person name="Tai V."/>
            <person name="Vallon O."/>
            <person name="Piganeau G."/>
            <person name="Jancek S."/>
            <person name="Heijde M."/>
            <person name="Jabbari K."/>
            <person name="Bowler C."/>
            <person name="Lohr M."/>
            <person name="Robbens S."/>
            <person name="Werner G."/>
            <person name="Dubchak I."/>
            <person name="Pazour G.J."/>
            <person name="Ren Q."/>
            <person name="Paulsen I."/>
            <person name="Delwiche C."/>
            <person name="Schmutz J."/>
            <person name="Rokhsar D."/>
            <person name="Van de Peer Y."/>
            <person name="Moreau H."/>
            <person name="Grigoriev I.V."/>
        </authorList>
    </citation>
    <scope>NUCLEOTIDE SEQUENCE [LARGE SCALE GENOMIC DNA]</scope>
    <source>
        <strain evidence="2 3">CCE9901</strain>
    </source>
</reference>
<dbReference type="HOGENOM" id="CLU_1542632_0_0_1"/>
<evidence type="ECO:0000313" key="3">
    <source>
        <dbReference type="Proteomes" id="UP000001568"/>
    </source>
</evidence>
<feature type="region of interest" description="Disordered" evidence="1">
    <location>
        <begin position="133"/>
        <end position="174"/>
    </location>
</feature>
<accession>A4RYD4</accession>
<keyword evidence="3" id="KW-1185">Reference proteome</keyword>
<dbReference type="OrthoDB" id="10486140at2759"/>
<dbReference type="OMA" id="EHEDYAR"/>
<protein>
    <submittedName>
        <fullName evidence="2">Uncharacterized protein</fullName>
    </submittedName>
</protein>
<organism evidence="2 3">
    <name type="scientific">Ostreococcus lucimarinus (strain CCE9901)</name>
    <dbReference type="NCBI Taxonomy" id="436017"/>
    <lineage>
        <taxon>Eukaryota</taxon>
        <taxon>Viridiplantae</taxon>
        <taxon>Chlorophyta</taxon>
        <taxon>Mamiellophyceae</taxon>
        <taxon>Mamiellales</taxon>
        <taxon>Bathycoccaceae</taxon>
        <taxon>Ostreococcus</taxon>
    </lineage>
</organism>
<proteinExistence type="predicted"/>
<sequence>MVYQVNLPASNMGLEFKDVGYGPPVVANIPPGGYAAAYTDIKVGDVLLRCSALEIDVHHPHVKPRKFEFDALEPTPTGRLPSFETCMNALRSTAVYSAGFKHLEVTCEFKRDIDDRAEHEDYARLMETMTRVGRLEADRENAGDYGPRAPGEHPEGTPSEPLYVPDDGTYPVDD</sequence>
<dbReference type="Proteomes" id="UP000001568">
    <property type="component" value="Chromosome 6"/>
</dbReference>
<dbReference type="RefSeq" id="XP_001418150.1">
    <property type="nucleotide sequence ID" value="XM_001418113.1"/>
</dbReference>
<evidence type="ECO:0000256" key="1">
    <source>
        <dbReference type="SAM" id="MobiDB-lite"/>
    </source>
</evidence>
<gene>
    <name evidence="2" type="ORF">OSTLU_31989</name>
</gene>
<evidence type="ECO:0000313" key="2">
    <source>
        <dbReference type="EMBL" id="ABO96443.1"/>
    </source>
</evidence>
<dbReference type="Gramene" id="ABO96443">
    <property type="protein sequence ID" value="ABO96443"/>
    <property type="gene ID" value="OSTLU_31989"/>
</dbReference>
<dbReference type="AlphaFoldDB" id="A4RYD4"/>
<dbReference type="GeneID" id="5002397"/>